<proteinExistence type="predicted"/>
<dbReference type="OrthoDB" id="6779639at2759"/>
<evidence type="ECO:0000313" key="2">
    <source>
        <dbReference type="EMBL" id="CAH1099690.1"/>
    </source>
</evidence>
<feature type="compositionally biased region" description="Basic and acidic residues" evidence="1">
    <location>
        <begin position="163"/>
        <end position="178"/>
    </location>
</feature>
<reference evidence="2" key="1">
    <citation type="submission" date="2022-01" db="EMBL/GenBank/DDBJ databases">
        <authorList>
            <person name="King R."/>
        </authorList>
    </citation>
    <scope>NUCLEOTIDE SEQUENCE</scope>
</reference>
<dbReference type="Proteomes" id="UP001153636">
    <property type="component" value="Chromosome 1"/>
</dbReference>
<name>A0A9P0CHY2_9CUCU</name>
<keyword evidence="3" id="KW-1185">Reference proteome</keyword>
<evidence type="ECO:0000256" key="1">
    <source>
        <dbReference type="SAM" id="MobiDB-lite"/>
    </source>
</evidence>
<dbReference type="AlphaFoldDB" id="A0A9P0CHY2"/>
<organism evidence="2 3">
    <name type="scientific">Psylliodes chrysocephalus</name>
    <dbReference type="NCBI Taxonomy" id="3402493"/>
    <lineage>
        <taxon>Eukaryota</taxon>
        <taxon>Metazoa</taxon>
        <taxon>Ecdysozoa</taxon>
        <taxon>Arthropoda</taxon>
        <taxon>Hexapoda</taxon>
        <taxon>Insecta</taxon>
        <taxon>Pterygota</taxon>
        <taxon>Neoptera</taxon>
        <taxon>Endopterygota</taxon>
        <taxon>Coleoptera</taxon>
        <taxon>Polyphaga</taxon>
        <taxon>Cucujiformia</taxon>
        <taxon>Chrysomeloidea</taxon>
        <taxon>Chrysomelidae</taxon>
        <taxon>Galerucinae</taxon>
        <taxon>Alticini</taxon>
        <taxon>Psylliodes</taxon>
    </lineage>
</organism>
<gene>
    <name evidence="2" type="ORF">PSYICH_LOCUS908</name>
</gene>
<accession>A0A9P0CHY2</accession>
<evidence type="ECO:0000313" key="3">
    <source>
        <dbReference type="Proteomes" id="UP001153636"/>
    </source>
</evidence>
<feature type="compositionally biased region" description="Basic and acidic residues" evidence="1">
    <location>
        <begin position="223"/>
        <end position="233"/>
    </location>
</feature>
<feature type="region of interest" description="Disordered" evidence="1">
    <location>
        <begin position="123"/>
        <end position="233"/>
    </location>
</feature>
<dbReference type="EMBL" id="OV651813">
    <property type="protein sequence ID" value="CAH1099690.1"/>
    <property type="molecule type" value="Genomic_DNA"/>
</dbReference>
<protein>
    <submittedName>
        <fullName evidence="2">Uncharacterized protein</fullName>
    </submittedName>
</protein>
<feature type="compositionally biased region" description="Polar residues" evidence="1">
    <location>
        <begin position="194"/>
        <end position="222"/>
    </location>
</feature>
<feature type="compositionally biased region" description="Basic and acidic residues" evidence="1">
    <location>
        <begin position="133"/>
        <end position="144"/>
    </location>
</feature>
<sequence length="273" mass="31006">MSEPSGADIKTFKTIYSKRSKKKLRNHSNVPVEHSVNILSKTVKTTKFKALSKLNTLTSTNLGISKELEAETSSKKFFPKKVWRKYLKKVAGTGADNQTPTHSVEVEVAVKVEIHQKPTAVERENVCRNTNESQEKINKIIEIQDKEDETGEQYYSSVDSEEGSIKDVSMEKDTDELQQKSVENTDDPNRDIDNANSNENDNEGIQQDTRPSTKETAQSISNRDGKEDHERVLKNIREEKIAHHTYTSRDDKSHAFVIRRLADGTISQNIEED</sequence>